<evidence type="ECO:0000313" key="8">
    <source>
        <dbReference type="EMBL" id="MFC1400144.1"/>
    </source>
</evidence>
<dbReference type="InterPro" id="IPR000577">
    <property type="entry name" value="Carb_kinase_FGGY"/>
</dbReference>
<gene>
    <name evidence="8" type="ORF">ACEZDJ_02440</name>
</gene>
<dbReference type="InterPro" id="IPR043129">
    <property type="entry name" value="ATPase_NBD"/>
</dbReference>
<evidence type="ECO:0000256" key="2">
    <source>
        <dbReference type="ARBA" id="ARBA00022629"/>
    </source>
</evidence>
<dbReference type="PROSITE" id="PS00445">
    <property type="entry name" value="FGGY_KINASES_2"/>
    <property type="match status" value="1"/>
</dbReference>
<evidence type="ECO:0000313" key="9">
    <source>
        <dbReference type="Proteomes" id="UP001592528"/>
    </source>
</evidence>
<evidence type="ECO:0000256" key="3">
    <source>
        <dbReference type="ARBA" id="ARBA00022679"/>
    </source>
</evidence>
<feature type="domain" description="Carbohydrate kinase FGGY N-terminal" evidence="6">
    <location>
        <begin position="5"/>
        <end position="217"/>
    </location>
</feature>
<evidence type="ECO:0000259" key="6">
    <source>
        <dbReference type="Pfam" id="PF00370"/>
    </source>
</evidence>
<dbReference type="EMBL" id="JBHEZZ010000001">
    <property type="protein sequence ID" value="MFC1400144.1"/>
    <property type="molecule type" value="Genomic_DNA"/>
</dbReference>
<dbReference type="PANTHER" id="PTHR43095">
    <property type="entry name" value="SUGAR KINASE"/>
    <property type="match status" value="1"/>
</dbReference>
<dbReference type="Gene3D" id="3.30.420.40">
    <property type="match status" value="2"/>
</dbReference>
<proteinExistence type="inferred from homology"/>
<keyword evidence="9" id="KW-1185">Reference proteome</keyword>
<evidence type="ECO:0000256" key="5">
    <source>
        <dbReference type="RuleBase" id="RU003733"/>
    </source>
</evidence>
<comment type="similarity">
    <text evidence="1 5">Belongs to the FGGY kinase family.</text>
</comment>
<keyword evidence="4 5" id="KW-0418">Kinase</keyword>
<dbReference type="PROSITE" id="PS00933">
    <property type="entry name" value="FGGY_KINASES_1"/>
    <property type="match status" value="1"/>
</dbReference>
<comment type="caution">
    <text evidence="8">The sequence shown here is derived from an EMBL/GenBank/DDBJ whole genome shotgun (WGS) entry which is preliminary data.</text>
</comment>
<accession>A0ABV6UFC4</accession>
<evidence type="ECO:0000256" key="4">
    <source>
        <dbReference type="ARBA" id="ARBA00022777"/>
    </source>
</evidence>
<feature type="domain" description="Carbohydrate kinase FGGY C-terminal" evidence="7">
    <location>
        <begin position="246"/>
        <end position="429"/>
    </location>
</feature>
<keyword evidence="2" id="KW-0859">Xylose metabolism</keyword>
<dbReference type="InterPro" id="IPR018483">
    <property type="entry name" value="Carb_kinase_FGGY_CS"/>
</dbReference>
<evidence type="ECO:0000256" key="1">
    <source>
        <dbReference type="ARBA" id="ARBA00009156"/>
    </source>
</evidence>
<dbReference type="InterPro" id="IPR050406">
    <property type="entry name" value="FGGY_Carb_Kinase"/>
</dbReference>
<dbReference type="Pfam" id="PF02782">
    <property type="entry name" value="FGGY_C"/>
    <property type="match status" value="1"/>
</dbReference>
<dbReference type="Proteomes" id="UP001592528">
    <property type="component" value="Unassembled WGS sequence"/>
</dbReference>
<dbReference type="GO" id="GO:0016301">
    <property type="term" value="F:kinase activity"/>
    <property type="evidence" value="ECO:0007669"/>
    <property type="project" value="UniProtKB-KW"/>
</dbReference>
<dbReference type="RefSeq" id="WP_030251000.1">
    <property type="nucleotide sequence ID" value="NZ_JBHEZZ010000001.1"/>
</dbReference>
<dbReference type="PIRSF" id="PIRSF000538">
    <property type="entry name" value="GlpK"/>
    <property type="match status" value="1"/>
</dbReference>
<sequence length="474" mass="48439">MAISAGIDCSTQNTRIVVCDTDTGAVLRESRAPHPGAAAAGSSVAEIDPQSWLRSLGTAADGGMLEGVRAIGVSAQQQGVLVQDAGGVLVRPALLRADPRAASAAAQLVSALGGPSAWTEAVGGVPTTGSTIAKLRWLAEHEPQSAHRVAEVLLPHDWLVWQLLGHPARRTTDRGDASGTGYWSSATGRYRGELLALALGHEAAVPDVLGPAEAAGHSPEGLLISAGTGSTMATLLGLGLEPGDAMVSLGSNGTIHAVHDKPVIDPAGIVTSFADATGRHLPQVTTLNAARVLQATAELLRTDASGLSDLALRSTPGSYGLVLLPYLDGERTPRLPHAAGTLAGLRIESMRPEHLARAAVEGMLCGLADALDVLRSHGVTIRRVFLTGSAGRLAAVQSIAPLVLGVPVVVPAPGDYAAIGAARQAAWALAGTALPPAWPLRDAVTIDPGEDVSVGRAVRQQFAAVRSQAHPELG</sequence>
<reference evidence="8 9" key="1">
    <citation type="submission" date="2024-09" db="EMBL/GenBank/DDBJ databases">
        <authorList>
            <person name="Lee S.D."/>
        </authorList>
    </citation>
    <scope>NUCLEOTIDE SEQUENCE [LARGE SCALE GENOMIC DNA]</scope>
    <source>
        <strain evidence="8 9">N1-5</strain>
    </source>
</reference>
<protein>
    <submittedName>
        <fullName evidence="8">FGGY family carbohydrate kinase</fullName>
    </submittedName>
</protein>
<dbReference type="SUPFAM" id="SSF53067">
    <property type="entry name" value="Actin-like ATPase domain"/>
    <property type="match status" value="2"/>
</dbReference>
<dbReference type="Pfam" id="PF00370">
    <property type="entry name" value="FGGY_N"/>
    <property type="match status" value="1"/>
</dbReference>
<organism evidence="8 9">
    <name type="scientific">Streptacidiphilus cavernicola</name>
    <dbReference type="NCBI Taxonomy" id="3342716"/>
    <lineage>
        <taxon>Bacteria</taxon>
        <taxon>Bacillati</taxon>
        <taxon>Actinomycetota</taxon>
        <taxon>Actinomycetes</taxon>
        <taxon>Kitasatosporales</taxon>
        <taxon>Streptomycetaceae</taxon>
        <taxon>Streptacidiphilus</taxon>
    </lineage>
</organism>
<evidence type="ECO:0000259" key="7">
    <source>
        <dbReference type="Pfam" id="PF02782"/>
    </source>
</evidence>
<keyword evidence="3 5" id="KW-0808">Transferase</keyword>
<keyword evidence="2" id="KW-0119">Carbohydrate metabolism</keyword>
<dbReference type="InterPro" id="IPR018484">
    <property type="entry name" value="FGGY_N"/>
</dbReference>
<name>A0ABV6UFC4_9ACTN</name>
<dbReference type="InterPro" id="IPR018485">
    <property type="entry name" value="FGGY_C"/>
</dbReference>
<dbReference type="PANTHER" id="PTHR43095:SF5">
    <property type="entry name" value="XYLULOSE KINASE"/>
    <property type="match status" value="1"/>
</dbReference>